<reference evidence="2 3" key="1">
    <citation type="submission" date="2013-09" db="EMBL/GenBank/DDBJ databases">
        <authorList>
            <person name="Zeng Z."/>
            <person name="Chen C."/>
        </authorList>
    </citation>
    <scope>NUCLEOTIDE SEQUENCE [LARGE SCALE GENOMIC DNA]</scope>
    <source>
        <strain evidence="2 3">WB 4.1-42</strain>
    </source>
</reference>
<dbReference type="OrthoDB" id="2703022at2"/>
<dbReference type="EMBL" id="JRLY01000001">
    <property type="protein sequence ID" value="KGO94605.1"/>
    <property type="molecule type" value="Genomic_DNA"/>
</dbReference>
<feature type="domain" description="VOC" evidence="1">
    <location>
        <begin position="1"/>
        <end position="116"/>
    </location>
</feature>
<dbReference type="InterPro" id="IPR037523">
    <property type="entry name" value="VOC_core"/>
</dbReference>
<keyword evidence="3" id="KW-1185">Reference proteome</keyword>
<gene>
    <name evidence="2" type="ORF">Q766_00320</name>
</gene>
<protein>
    <recommendedName>
        <fullName evidence="1">VOC domain-containing protein</fullName>
    </recommendedName>
</protein>
<name>A0A0A2N2E4_9FLAO</name>
<dbReference type="Gene3D" id="3.10.180.10">
    <property type="entry name" value="2,3-Dihydroxybiphenyl 1,2-Dioxygenase, domain 1"/>
    <property type="match status" value="1"/>
</dbReference>
<dbReference type="Proteomes" id="UP000030111">
    <property type="component" value="Unassembled WGS sequence"/>
</dbReference>
<evidence type="ECO:0000313" key="2">
    <source>
        <dbReference type="EMBL" id="KGO94605.1"/>
    </source>
</evidence>
<dbReference type="AlphaFoldDB" id="A0A0A2N2E4"/>
<dbReference type="InterPro" id="IPR029068">
    <property type="entry name" value="Glyas_Bleomycin-R_OHBP_Dase"/>
</dbReference>
<evidence type="ECO:0000313" key="3">
    <source>
        <dbReference type="Proteomes" id="UP000030111"/>
    </source>
</evidence>
<evidence type="ECO:0000259" key="1">
    <source>
        <dbReference type="PROSITE" id="PS51819"/>
    </source>
</evidence>
<organism evidence="2 3">
    <name type="scientific">Flavobacterium subsaxonicum WB 4.1-42 = DSM 21790</name>
    <dbReference type="NCBI Taxonomy" id="1121898"/>
    <lineage>
        <taxon>Bacteria</taxon>
        <taxon>Pseudomonadati</taxon>
        <taxon>Bacteroidota</taxon>
        <taxon>Flavobacteriia</taxon>
        <taxon>Flavobacteriales</taxon>
        <taxon>Flavobacteriaceae</taxon>
        <taxon>Flavobacterium</taxon>
    </lineage>
</organism>
<dbReference type="RefSeq" id="WP_026991988.1">
    <property type="nucleotide sequence ID" value="NZ_JRLY01000001.1"/>
</dbReference>
<accession>A0A0A2N2E4</accession>
<dbReference type="STRING" id="1121898.GCA_000422725_00541"/>
<comment type="caution">
    <text evidence="2">The sequence shown here is derived from an EMBL/GenBank/DDBJ whole genome shotgun (WGS) entry which is preliminary data.</text>
</comment>
<dbReference type="PROSITE" id="PS51819">
    <property type="entry name" value="VOC"/>
    <property type="match status" value="1"/>
</dbReference>
<proteinExistence type="predicted"/>
<sequence>MNIIELELLSDDLAETEKFYKKVLGLEPYLKEDRSILFFNVGSTRLIFRKSDNIHPVYHFAIDMPSNRFFDSHNSIKQNTAILPVEGDDIANFTNWDAKSFYFNDNNGNVIEIITRYPNKAYYNEAYSSKAFVAISEIGLVTSNVPELADTLKNEYGIPIFHRQPRGKKFTVSGDDCGLFIIVEKNRDWYPTTVKARSFTTRVLYMDNGNVGYIVR</sequence>
<dbReference type="SUPFAM" id="SSF54593">
    <property type="entry name" value="Glyoxalase/Bleomycin resistance protein/Dihydroxybiphenyl dioxygenase"/>
    <property type="match status" value="1"/>
</dbReference>
<dbReference type="eggNOG" id="COG0346">
    <property type="taxonomic scope" value="Bacteria"/>
</dbReference>